<name>A0A1I3J281_9FLAO</name>
<dbReference type="InterPro" id="IPR036691">
    <property type="entry name" value="Endo/exonu/phosph_ase_sf"/>
</dbReference>
<dbReference type="EMBL" id="FOQT01000005">
    <property type="protein sequence ID" value="SFI54344.1"/>
    <property type="molecule type" value="Genomic_DNA"/>
</dbReference>
<dbReference type="PANTHER" id="PTHR42834">
    <property type="entry name" value="ENDONUCLEASE/EXONUCLEASE/PHOSPHATASE FAMILY PROTEIN (AFU_ORTHOLOGUE AFUA_3G09210)"/>
    <property type="match status" value="1"/>
</dbReference>
<accession>A0A1I3J281</accession>
<dbReference type="SUPFAM" id="SSF56219">
    <property type="entry name" value="DNase I-like"/>
    <property type="match status" value="1"/>
</dbReference>
<evidence type="ECO:0000259" key="1">
    <source>
        <dbReference type="Pfam" id="PF19580"/>
    </source>
</evidence>
<dbReference type="RefSeq" id="WP_090082470.1">
    <property type="nucleotide sequence ID" value="NZ_FOQT01000005.1"/>
</dbReference>
<keyword evidence="2" id="KW-0378">Hydrolase</keyword>
<sequence length="316" mass="36644">MNNDASAELIMFYNVENLFPPDPKPVHKSDPSNSGLKNWDENRYKSKITKIAHVLELVTEDHQILPILIGLAEISTDSVLKDIIAQPVFENKYKYIQFDSLDERGVDVALLYNAEKCEILHSEPISFIFEFENPGPSSFDTTRDVLFCKVKIDEQIIDFYVVHLPSKRENDVNKPKREHILDKIKERILEERKENSDPVIVMGDFNDNANEVMIDNFLKTNDTEILKNPFSQLFLDKKYSTFHHSNGLLFEQILLSLEFFNNISGLKFEEAAVFNNVKLGSWDRKYQGRPFRTYVGTRYLGGYSDHFPVLVKIKNI</sequence>
<organism evidence="2 3">
    <name type="scientific">Halpernia frigidisoli</name>
    <dbReference type="NCBI Taxonomy" id="1125876"/>
    <lineage>
        <taxon>Bacteria</taxon>
        <taxon>Pseudomonadati</taxon>
        <taxon>Bacteroidota</taxon>
        <taxon>Flavobacteriia</taxon>
        <taxon>Flavobacteriales</taxon>
        <taxon>Weeksellaceae</taxon>
        <taxon>Chryseobacterium group</taxon>
        <taxon>Halpernia</taxon>
    </lineage>
</organism>
<keyword evidence="3" id="KW-1185">Reference proteome</keyword>
<evidence type="ECO:0000313" key="3">
    <source>
        <dbReference type="Proteomes" id="UP000198931"/>
    </source>
</evidence>
<dbReference type="GO" id="GO:0004527">
    <property type="term" value="F:exonuclease activity"/>
    <property type="evidence" value="ECO:0007669"/>
    <property type="project" value="UniProtKB-KW"/>
</dbReference>
<dbReference type="Pfam" id="PF19580">
    <property type="entry name" value="Exo_endo_phos_3"/>
    <property type="match status" value="1"/>
</dbReference>
<keyword evidence="2" id="KW-0255">Endonuclease</keyword>
<keyword evidence="2" id="KW-0540">Nuclease</keyword>
<dbReference type="STRING" id="1125876.SAMN05443292_2897"/>
<protein>
    <submittedName>
        <fullName evidence="2">Endonuclease/Exonuclease/phosphatase family protein</fullName>
    </submittedName>
</protein>
<dbReference type="GO" id="GO:0004519">
    <property type="term" value="F:endonuclease activity"/>
    <property type="evidence" value="ECO:0007669"/>
    <property type="project" value="UniProtKB-KW"/>
</dbReference>
<proteinExistence type="predicted"/>
<keyword evidence="2" id="KW-0269">Exonuclease</keyword>
<evidence type="ECO:0000313" key="2">
    <source>
        <dbReference type="EMBL" id="SFI54344.1"/>
    </source>
</evidence>
<dbReference type="Gene3D" id="3.60.10.10">
    <property type="entry name" value="Endonuclease/exonuclease/phosphatase"/>
    <property type="match status" value="1"/>
</dbReference>
<gene>
    <name evidence="2" type="ORF">SAMN05443292_2897</name>
</gene>
<dbReference type="PANTHER" id="PTHR42834:SF1">
    <property type="entry name" value="ENDONUCLEASE_EXONUCLEASE_PHOSPHATASE FAMILY PROTEIN (AFU_ORTHOLOGUE AFUA_3G09210)"/>
    <property type="match status" value="1"/>
</dbReference>
<dbReference type="OrthoDB" id="9802724at2"/>
<feature type="domain" description="Endonuclease/exonuclease/phosphatase" evidence="1">
    <location>
        <begin position="10"/>
        <end position="314"/>
    </location>
</feature>
<dbReference type="AlphaFoldDB" id="A0A1I3J281"/>
<reference evidence="2 3" key="1">
    <citation type="submission" date="2016-10" db="EMBL/GenBank/DDBJ databases">
        <authorList>
            <person name="de Groot N.N."/>
        </authorList>
    </citation>
    <scope>NUCLEOTIDE SEQUENCE [LARGE SCALE GENOMIC DNA]</scope>
    <source>
        <strain evidence="2 3">DSM 26000</strain>
    </source>
</reference>
<dbReference type="Proteomes" id="UP000198931">
    <property type="component" value="Unassembled WGS sequence"/>
</dbReference>
<dbReference type="InterPro" id="IPR005135">
    <property type="entry name" value="Endo/exonuclease/phosphatase"/>
</dbReference>